<dbReference type="GO" id="GO:0097367">
    <property type="term" value="F:carbohydrate derivative binding"/>
    <property type="evidence" value="ECO:0007669"/>
    <property type="project" value="InterPro"/>
</dbReference>
<comment type="caution">
    <text evidence="4">The sequence shown here is derived from an EMBL/GenBank/DDBJ whole genome shotgun (WGS) entry which is preliminary data.</text>
</comment>
<evidence type="ECO:0000259" key="3">
    <source>
        <dbReference type="PROSITE" id="PS51464"/>
    </source>
</evidence>
<name>A0A1G2H700_9BACT</name>
<dbReference type="NCBIfam" id="TIGR02128">
    <property type="entry name" value="G6PI_arch"/>
    <property type="match status" value="1"/>
</dbReference>
<dbReference type="STRING" id="1802158.A2827_02310"/>
<organism evidence="4 5">
    <name type="scientific">Candidatus Spechtbacteria bacterium RIFCSPHIGHO2_01_FULL_43_30</name>
    <dbReference type="NCBI Taxonomy" id="1802158"/>
    <lineage>
        <taxon>Bacteria</taxon>
        <taxon>Candidatus Spechtiibacteriota</taxon>
    </lineage>
</organism>
<comment type="similarity">
    <text evidence="1">Belongs to the PGI/PMI family.</text>
</comment>
<dbReference type="CDD" id="cd05637">
    <property type="entry name" value="SIS_PGI_PMI_2"/>
    <property type="match status" value="1"/>
</dbReference>
<dbReference type="SUPFAM" id="SSF53697">
    <property type="entry name" value="SIS domain"/>
    <property type="match status" value="1"/>
</dbReference>
<dbReference type="Proteomes" id="UP000177932">
    <property type="component" value="Unassembled WGS sequence"/>
</dbReference>
<dbReference type="InterPro" id="IPR001347">
    <property type="entry name" value="SIS_dom"/>
</dbReference>
<dbReference type="GO" id="GO:0004476">
    <property type="term" value="F:mannose-6-phosphate isomerase activity"/>
    <property type="evidence" value="ECO:0007669"/>
    <property type="project" value="InterPro"/>
</dbReference>
<reference evidence="4 5" key="1">
    <citation type="journal article" date="2016" name="Nat. Commun.">
        <title>Thousands of microbial genomes shed light on interconnected biogeochemical processes in an aquifer system.</title>
        <authorList>
            <person name="Anantharaman K."/>
            <person name="Brown C.T."/>
            <person name="Hug L.A."/>
            <person name="Sharon I."/>
            <person name="Castelle C.J."/>
            <person name="Probst A.J."/>
            <person name="Thomas B.C."/>
            <person name="Singh A."/>
            <person name="Wilkins M.J."/>
            <person name="Karaoz U."/>
            <person name="Brodie E.L."/>
            <person name="Williams K.H."/>
            <person name="Hubbard S.S."/>
            <person name="Banfield J.F."/>
        </authorList>
    </citation>
    <scope>NUCLEOTIDE SEQUENCE [LARGE SCALE GENOMIC DNA]</scope>
</reference>
<accession>A0A1G2H700</accession>
<sequence>MRNAVLNFNKQFDFEPEIENKENLKNKDIFLVAGMGGSHWAADIIQTLNPAINIVIHSDYDLSSFPENMLNSALIILSSYSGNTEETLSVLAEALERKFAVAAISVNGKLAELASINAIPYVRMPDTGIQPRSALGFSIRAMLKVMRQNKLLDESKFLSNKLDPASLEGEGKNLAKLLRGKIPVIYSSATNRSVAFNWKIKFNETGKIPAFANVFPELNHNEMTGFDVKKNTEELSRNFHFIFLKDESDHTKISKRMEIAEKLYSDRGLAVTALDLKGDSKMEKIFSSLVLADWAAYYTADNYGLEPEQVPMVEEFKKMIAD</sequence>
<dbReference type="Pfam" id="PF10432">
    <property type="entry name" value="bact-PGI_C"/>
    <property type="match status" value="1"/>
</dbReference>
<feature type="domain" description="SIS" evidence="3">
    <location>
        <begin position="20"/>
        <end position="151"/>
    </location>
</feature>
<gene>
    <name evidence="4" type="ORF">A2827_02310</name>
</gene>
<dbReference type="AlphaFoldDB" id="A0A1G2H700"/>
<dbReference type="Gene3D" id="3.40.50.10490">
    <property type="entry name" value="Glucose-6-phosphate isomerase like protein, domain 1"/>
    <property type="match status" value="2"/>
</dbReference>
<keyword evidence="2 4" id="KW-0413">Isomerase</keyword>
<evidence type="ECO:0000256" key="2">
    <source>
        <dbReference type="ARBA" id="ARBA00023235"/>
    </source>
</evidence>
<dbReference type="EMBL" id="MHOD01000012">
    <property type="protein sequence ID" value="OGZ58242.1"/>
    <property type="molecule type" value="Genomic_DNA"/>
</dbReference>
<evidence type="ECO:0000313" key="5">
    <source>
        <dbReference type="Proteomes" id="UP000177932"/>
    </source>
</evidence>
<evidence type="ECO:0000313" key="4">
    <source>
        <dbReference type="EMBL" id="OGZ58242.1"/>
    </source>
</evidence>
<dbReference type="InterPro" id="IPR019490">
    <property type="entry name" value="Glu6P/Mann6P_isomerase_C"/>
</dbReference>
<dbReference type="InterPro" id="IPR046348">
    <property type="entry name" value="SIS_dom_sf"/>
</dbReference>
<dbReference type="GO" id="GO:0004347">
    <property type="term" value="F:glucose-6-phosphate isomerase activity"/>
    <property type="evidence" value="ECO:0007669"/>
    <property type="project" value="InterPro"/>
</dbReference>
<evidence type="ECO:0000256" key="1">
    <source>
        <dbReference type="ARBA" id="ARBA00010523"/>
    </source>
</evidence>
<dbReference type="GO" id="GO:1901135">
    <property type="term" value="P:carbohydrate derivative metabolic process"/>
    <property type="evidence" value="ECO:0007669"/>
    <property type="project" value="InterPro"/>
</dbReference>
<protein>
    <submittedName>
        <fullName evidence="4">Bifunctional phosphoglucose/phosphomannose isomerase</fullName>
    </submittedName>
</protein>
<dbReference type="PROSITE" id="PS51464">
    <property type="entry name" value="SIS"/>
    <property type="match status" value="1"/>
</dbReference>
<proteinExistence type="inferred from homology"/>
<dbReference type="GO" id="GO:0005975">
    <property type="term" value="P:carbohydrate metabolic process"/>
    <property type="evidence" value="ECO:0007669"/>
    <property type="project" value="InterPro"/>
</dbReference>